<proteinExistence type="predicted"/>
<dbReference type="InterPro" id="IPR020843">
    <property type="entry name" value="ER"/>
</dbReference>
<dbReference type="Proteomes" id="UP000319865">
    <property type="component" value="Unassembled WGS sequence"/>
</dbReference>
<evidence type="ECO:0000313" key="5">
    <source>
        <dbReference type="Proteomes" id="UP000319865"/>
    </source>
</evidence>
<dbReference type="Pfam" id="PF08240">
    <property type="entry name" value="ADH_N"/>
    <property type="match status" value="1"/>
</dbReference>
<dbReference type="RefSeq" id="WP_142025109.1">
    <property type="nucleotide sequence ID" value="NZ_VFQE01000001.1"/>
</dbReference>
<name>A0A543PEK0_9ACTN</name>
<evidence type="ECO:0000259" key="3">
    <source>
        <dbReference type="SMART" id="SM00829"/>
    </source>
</evidence>
<dbReference type="InterPro" id="IPR011032">
    <property type="entry name" value="GroES-like_sf"/>
</dbReference>
<keyword evidence="1" id="KW-0521">NADP</keyword>
<evidence type="ECO:0000256" key="2">
    <source>
        <dbReference type="SAM" id="MobiDB-lite"/>
    </source>
</evidence>
<dbReference type="CDD" id="cd05289">
    <property type="entry name" value="MDR_like_2"/>
    <property type="match status" value="1"/>
</dbReference>
<feature type="domain" description="Enoyl reductase (ER)" evidence="3">
    <location>
        <begin position="8"/>
        <end position="303"/>
    </location>
</feature>
<sequence>MRAFVVPTADSQPTVTEVPDPTAGPGELLVRVAATSVNGFDLSVASGRLQGMMEHRFPVVLGKDFAGTVEAVGEGVTRFAPGDAVLGVVTKAHLGDGGFGELLVVHEGDFVTAVPEGLDLATAGALGLVGTAALDTVAAAGIQSGQTVLVSGATGGVGALAVQYAAAAGATVIATAKPGEEADFVTDLGAHQVVDYTGDVVAQVRAIAPDGVDAIVHLAGDGAALAELLKPGGKIGSTLGYGADQNPAATFVMANPSADTLARLAADAAAGRIRVPITVTFSLDEAPQAFDAFLSGTRGKVGLQVR</sequence>
<feature type="region of interest" description="Disordered" evidence="2">
    <location>
        <begin position="1"/>
        <end position="22"/>
    </location>
</feature>
<dbReference type="PANTHER" id="PTHR44154:SF1">
    <property type="entry name" value="QUINONE OXIDOREDUCTASE"/>
    <property type="match status" value="1"/>
</dbReference>
<dbReference type="OrthoDB" id="3727682at2"/>
<gene>
    <name evidence="4" type="ORF">FHU33_1880</name>
</gene>
<accession>A0A543PEK0</accession>
<evidence type="ECO:0000313" key="4">
    <source>
        <dbReference type="EMBL" id="TQN42480.1"/>
    </source>
</evidence>
<organism evidence="4 5">
    <name type="scientific">Blastococcus colisei</name>
    <dbReference type="NCBI Taxonomy" id="1564162"/>
    <lineage>
        <taxon>Bacteria</taxon>
        <taxon>Bacillati</taxon>
        <taxon>Actinomycetota</taxon>
        <taxon>Actinomycetes</taxon>
        <taxon>Geodermatophilales</taxon>
        <taxon>Geodermatophilaceae</taxon>
        <taxon>Blastococcus</taxon>
    </lineage>
</organism>
<dbReference type="Gene3D" id="3.40.50.720">
    <property type="entry name" value="NAD(P)-binding Rossmann-like Domain"/>
    <property type="match status" value="1"/>
</dbReference>
<dbReference type="SUPFAM" id="SSF51735">
    <property type="entry name" value="NAD(P)-binding Rossmann-fold domains"/>
    <property type="match status" value="1"/>
</dbReference>
<evidence type="ECO:0000256" key="1">
    <source>
        <dbReference type="ARBA" id="ARBA00022857"/>
    </source>
</evidence>
<dbReference type="InterPro" id="IPR013154">
    <property type="entry name" value="ADH-like_N"/>
</dbReference>
<keyword evidence="5" id="KW-1185">Reference proteome</keyword>
<protein>
    <submittedName>
        <fullName evidence="4">NADPH:quinone reductase-like Zn-dependent oxidoreductase</fullName>
    </submittedName>
</protein>
<dbReference type="Pfam" id="PF00107">
    <property type="entry name" value="ADH_zinc_N"/>
    <property type="match status" value="1"/>
</dbReference>
<dbReference type="SUPFAM" id="SSF50129">
    <property type="entry name" value="GroES-like"/>
    <property type="match status" value="1"/>
</dbReference>
<comment type="caution">
    <text evidence="4">The sequence shown here is derived from an EMBL/GenBank/DDBJ whole genome shotgun (WGS) entry which is preliminary data.</text>
</comment>
<dbReference type="EMBL" id="VFQE01000001">
    <property type="protein sequence ID" value="TQN42480.1"/>
    <property type="molecule type" value="Genomic_DNA"/>
</dbReference>
<dbReference type="AlphaFoldDB" id="A0A543PEK0"/>
<reference evidence="4 5" key="1">
    <citation type="submission" date="2019-06" db="EMBL/GenBank/DDBJ databases">
        <title>Sequencing the genomes of 1000 actinobacteria strains.</title>
        <authorList>
            <person name="Klenk H.-P."/>
        </authorList>
    </citation>
    <scope>NUCLEOTIDE SEQUENCE [LARGE SCALE GENOMIC DNA]</scope>
    <source>
        <strain evidence="4 5">DSM 46837</strain>
    </source>
</reference>
<dbReference type="InterPro" id="IPR013149">
    <property type="entry name" value="ADH-like_C"/>
</dbReference>
<dbReference type="GO" id="GO:0016491">
    <property type="term" value="F:oxidoreductase activity"/>
    <property type="evidence" value="ECO:0007669"/>
    <property type="project" value="InterPro"/>
</dbReference>
<dbReference type="InterPro" id="IPR051603">
    <property type="entry name" value="Zinc-ADH_QOR/CCCR"/>
</dbReference>
<dbReference type="SMART" id="SM00829">
    <property type="entry name" value="PKS_ER"/>
    <property type="match status" value="1"/>
</dbReference>
<dbReference type="InterPro" id="IPR036291">
    <property type="entry name" value="NAD(P)-bd_dom_sf"/>
</dbReference>
<dbReference type="PANTHER" id="PTHR44154">
    <property type="entry name" value="QUINONE OXIDOREDUCTASE"/>
    <property type="match status" value="1"/>
</dbReference>
<dbReference type="Gene3D" id="3.90.180.10">
    <property type="entry name" value="Medium-chain alcohol dehydrogenases, catalytic domain"/>
    <property type="match status" value="1"/>
</dbReference>